<evidence type="ECO:0000256" key="3">
    <source>
        <dbReference type="ARBA" id="ARBA00022771"/>
    </source>
</evidence>
<protein>
    <recommendedName>
        <fullName evidence="10">GATA-type domain-containing protein</fullName>
    </recommendedName>
</protein>
<dbReference type="PROSITE" id="PS50114">
    <property type="entry name" value="GATA_ZN_FINGER_2"/>
    <property type="match status" value="2"/>
</dbReference>
<feature type="region of interest" description="Disordered" evidence="9">
    <location>
        <begin position="319"/>
        <end position="358"/>
    </location>
</feature>
<feature type="compositionally biased region" description="Low complexity" evidence="9">
    <location>
        <begin position="716"/>
        <end position="729"/>
    </location>
</feature>
<dbReference type="CDD" id="cd00202">
    <property type="entry name" value="ZnF_GATA"/>
    <property type="match status" value="2"/>
</dbReference>
<dbReference type="PROSITE" id="PS00344">
    <property type="entry name" value="GATA_ZN_FINGER_1"/>
    <property type="match status" value="1"/>
</dbReference>
<dbReference type="SMART" id="SM00401">
    <property type="entry name" value="ZnF_GATA"/>
    <property type="match status" value="2"/>
</dbReference>
<evidence type="ECO:0000259" key="10">
    <source>
        <dbReference type="PROSITE" id="PS50114"/>
    </source>
</evidence>
<dbReference type="InterPro" id="IPR000679">
    <property type="entry name" value="Znf_GATA"/>
</dbReference>
<evidence type="ECO:0000256" key="4">
    <source>
        <dbReference type="ARBA" id="ARBA00022833"/>
    </source>
</evidence>
<evidence type="ECO:0000256" key="6">
    <source>
        <dbReference type="ARBA" id="ARBA00023163"/>
    </source>
</evidence>
<dbReference type="AlphaFoldDB" id="A0A0D7ARW9"/>
<dbReference type="PANTHER" id="PTHR10071">
    <property type="entry name" value="TRANSCRIPTION FACTOR GATA FAMILY MEMBER"/>
    <property type="match status" value="1"/>
</dbReference>
<dbReference type="PANTHER" id="PTHR10071:SF281">
    <property type="entry name" value="BOX A-BINDING FACTOR-RELATED"/>
    <property type="match status" value="1"/>
</dbReference>
<proteinExistence type="predicted"/>
<feature type="region of interest" description="Disordered" evidence="9">
    <location>
        <begin position="567"/>
        <end position="650"/>
    </location>
</feature>
<dbReference type="EMBL" id="KN881606">
    <property type="protein sequence ID" value="KIY53563.1"/>
    <property type="molecule type" value="Genomic_DNA"/>
</dbReference>
<evidence type="ECO:0000256" key="1">
    <source>
        <dbReference type="ARBA" id="ARBA00004123"/>
    </source>
</evidence>
<dbReference type="GO" id="GO:0000981">
    <property type="term" value="F:DNA-binding transcription factor activity, RNA polymerase II-specific"/>
    <property type="evidence" value="ECO:0007669"/>
    <property type="project" value="TreeGrafter"/>
</dbReference>
<evidence type="ECO:0000256" key="8">
    <source>
        <dbReference type="PROSITE-ProRule" id="PRU00094"/>
    </source>
</evidence>
<accession>A0A0D7ARW9</accession>
<evidence type="ECO:0000256" key="5">
    <source>
        <dbReference type="ARBA" id="ARBA00023015"/>
    </source>
</evidence>
<reference evidence="11 12" key="1">
    <citation type="journal article" date="2015" name="Fungal Genet. Biol.">
        <title>Evolution of novel wood decay mechanisms in Agaricales revealed by the genome sequences of Fistulina hepatica and Cylindrobasidium torrendii.</title>
        <authorList>
            <person name="Floudas D."/>
            <person name="Held B.W."/>
            <person name="Riley R."/>
            <person name="Nagy L.G."/>
            <person name="Koehler G."/>
            <person name="Ransdell A.S."/>
            <person name="Younus H."/>
            <person name="Chow J."/>
            <person name="Chiniquy J."/>
            <person name="Lipzen A."/>
            <person name="Tritt A."/>
            <person name="Sun H."/>
            <person name="Haridas S."/>
            <person name="LaButti K."/>
            <person name="Ohm R.A."/>
            <person name="Kues U."/>
            <person name="Blanchette R.A."/>
            <person name="Grigoriev I.V."/>
            <person name="Minto R.E."/>
            <person name="Hibbett D.S."/>
        </authorList>
    </citation>
    <scope>NUCLEOTIDE SEQUENCE [LARGE SCALE GENOMIC DNA]</scope>
    <source>
        <strain evidence="11 12">ATCC 64428</strain>
    </source>
</reference>
<dbReference type="PRINTS" id="PR00619">
    <property type="entry name" value="GATAZNFINGER"/>
</dbReference>
<keyword evidence="3 8" id="KW-0863">Zinc-finger</keyword>
<dbReference type="Pfam" id="PF08550">
    <property type="entry name" value="GATA_AreA"/>
    <property type="match status" value="1"/>
</dbReference>
<dbReference type="OrthoDB" id="515401at2759"/>
<dbReference type="InterPro" id="IPR039355">
    <property type="entry name" value="Transcription_factor_GATA"/>
</dbReference>
<feature type="compositionally biased region" description="Polar residues" evidence="9">
    <location>
        <begin position="589"/>
        <end position="629"/>
    </location>
</feature>
<dbReference type="Pfam" id="PF00320">
    <property type="entry name" value="GATA"/>
    <property type="match status" value="2"/>
</dbReference>
<keyword evidence="4" id="KW-0862">Zinc</keyword>
<keyword evidence="2" id="KW-0479">Metal-binding</keyword>
<sequence length="907" mass="98635">MENILNLKFKGNKSFVAFSNLNDTESLTKTWKVCTKVASYLEQGQRLENLSWRLWHLQTLMVDADNARSKREFRKLSRCMGDKLDKEKGRSIEELSAPDFKANHNTEIIRQRAVERERNREASQAAAPGTIQRMQFTFSVEQPSPAQAIPAPKPDFKPDPQLSRHPQAGTAATTTTTTAVTTSTVKEEDVPFLQRGRKPEVSPSAIHFPPFLNGINASAHLYSTPTVANSINYGEGIGLNASSSHDFSVMRPTIELPLDELLGHEEPHFRMQPFQRQMAIDMWSYNIRASSQLSDSTVSSNADIHPATHTATAAEAQDVEMQSATVNTKPPSPALSALSSSSLEEESSNDSDDEDSDFVATPSLRRAMTAAAATKHLKPERAATVDPSKVVATPSDRARTPLARPNLIVKTQNASAASRASGPGATATSMAATIRSNNNTAPGGVKAECSNCGATHTPLWRRGLNDELNCNACGLYCKLHKRPRPKTMRSAHGEHGRAQNAPRTDAVEVVAQCYNCHTTATPLWRKDDEGKTVCNACGLYYKLHGSSRPISMKSDVIRKRSRHEIRRSVGHFAETPSASPGLSRRASLSRETSPTLAPDSSTSNNGNSNFDYGTSSEEQTEYPNSSSSELMGALGGQNGANSGSNGSNNHNGGFYGNTTYFPGPYHPDVIGHLTPADALPFAESSDFDMGMSPRTSKRRRMSVDSESEPPSSATFSSYNDGYASSSSRSSMDFPLGRFPSYGYNGAASNGAANGNGSNGMLRGNAGTSAFWHPPMMPQSDNSPFEKPLNLSSPPMVYDKPLANAGNTSVSNNGGSVGLFDKSPECQEEEMLFQAYVQQPMSGDQHMQQQQQQGMDHGQQQSQQQQAGQGAGQQQQSMSSVHYHPPMIYPEYTSDYRHETYDGSMHSY</sequence>
<feature type="compositionally biased region" description="Acidic residues" evidence="9">
    <location>
        <begin position="343"/>
        <end position="357"/>
    </location>
</feature>
<keyword evidence="5" id="KW-0805">Transcription regulation</keyword>
<feature type="region of interest" description="Disordered" evidence="9">
    <location>
        <begin position="142"/>
        <end position="189"/>
    </location>
</feature>
<evidence type="ECO:0000256" key="9">
    <source>
        <dbReference type="SAM" id="MobiDB-lite"/>
    </source>
</evidence>
<feature type="region of interest" description="Disordered" evidence="9">
    <location>
        <begin position="370"/>
        <end position="390"/>
    </location>
</feature>
<evidence type="ECO:0000313" key="12">
    <source>
        <dbReference type="Proteomes" id="UP000054144"/>
    </source>
</evidence>
<evidence type="ECO:0000256" key="7">
    <source>
        <dbReference type="ARBA" id="ARBA00023242"/>
    </source>
</evidence>
<comment type="subcellular location">
    <subcellularLocation>
        <location evidence="1">Nucleus</location>
    </subcellularLocation>
</comment>
<dbReference type="GO" id="GO:0008270">
    <property type="term" value="F:zinc ion binding"/>
    <property type="evidence" value="ECO:0007669"/>
    <property type="project" value="UniProtKB-KW"/>
</dbReference>
<name>A0A0D7ARW9_9AGAR</name>
<dbReference type="FunFam" id="3.30.50.10:FF:000007">
    <property type="entry name" value="Nitrogen regulatory AreA, N-terminal"/>
    <property type="match status" value="1"/>
</dbReference>
<organism evidence="11 12">
    <name type="scientific">Fistulina hepatica ATCC 64428</name>
    <dbReference type="NCBI Taxonomy" id="1128425"/>
    <lineage>
        <taxon>Eukaryota</taxon>
        <taxon>Fungi</taxon>
        <taxon>Dikarya</taxon>
        <taxon>Basidiomycota</taxon>
        <taxon>Agaricomycotina</taxon>
        <taxon>Agaricomycetes</taxon>
        <taxon>Agaricomycetidae</taxon>
        <taxon>Agaricales</taxon>
        <taxon>Fistulinaceae</taxon>
        <taxon>Fistulina</taxon>
    </lineage>
</organism>
<feature type="region of interest" description="Disordered" evidence="9">
    <location>
        <begin position="684"/>
        <end position="729"/>
    </location>
</feature>
<dbReference type="SUPFAM" id="SSF57716">
    <property type="entry name" value="Glucocorticoid receptor-like (DNA-binding domain)"/>
    <property type="match status" value="2"/>
</dbReference>
<feature type="compositionally biased region" description="Low complexity" evidence="9">
    <location>
        <begin position="839"/>
        <end position="879"/>
    </location>
</feature>
<feature type="region of interest" description="Disordered" evidence="9">
    <location>
        <begin position="839"/>
        <end position="889"/>
    </location>
</feature>
<dbReference type="InterPro" id="IPR013860">
    <property type="entry name" value="AreA_GATA"/>
</dbReference>
<dbReference type="GO" id="GO:0045944">
    <property type="term" value="P:positive regulation of transcription by RNA polymerase II"/>
    <property type="evidence" value="ECO:0007669"/>
    <property type="project" value="TreeGrafter"/>
</dbReference>
<dbReference type="InterPro" id="IPR013088">
    <property type="entry name" value="Znf_NHR/GATA"/>
</dbReference>
<feature type="compositionally biased region" description="Low complexity" evidence="9">
    <location>
        <begin position="639"/>
        <end position="650"/>
    </location>
</feature>
<dbReference type="GO" id="GO:0000122">
    <property type="term" value="P:negative regulation of transcription by RNA polymerase II"/>
    <property type="evidence" value="ECO:0007669"/>
    <property type="project" value="TreeGrafter"/>
</dbReference>
<evidence type="ECO:0000256" key="2">
    <source>
        <dbReference type="ARBA" id="ARBA00022723"/>
    </source>
</evidence>
<feature type="compositionally biased region" description="Low complexity" evidence="9">
    <location>
        <begin position="170"/>
        <end position="184"/>
    </location>
</feature>
<gene>
    <name evidence="11" type="ORF">FISHEDRAFT_63320</name>
</gene>
<keyword evidence="12" id="KW-1185">Reference proteome</keyword>
<keyword evidence="6" id="KW-0804">Transcription</keyword>
<feature type="compositionally biased region" description="Polar residues" evidence="9">
    <location>
        <begin position="320"/>
        <end position="329"/>
    </location>
</feature>
<dbReference type="GO" id="GO:0005634">
    <property type="term" value="C:nucleus"/>
    <property type="evidence" value="ECO:0007669"/>
    <property type="project" value="UniProtKB-SubCell"/>
</dbReference>
<dbReference type="Proteomes" id="UP000054144">
    <property type="component" value="Unassembled WGS sequence"/>
</dbReference>
<feature type="domain" description="GATA-type" evidence="10">
    <location>
        <begin position="448"/>
        <end position="497"/>
    </location>
</feature>
<feature type="domain" description="GATA-type" evidence="10">
    <location>
        <begin position="512"/>
        <end position="560"/>
    </location>
</feature>
<evidence type="ECO:0000313" key="11">
    <source>
        <dbReference type="EMBL" id="KIY53563.1"/>
    </source>
</evidence>
<keyword evidence="7" id="KW-0539">Nucleus</keyword>
<dbReference type="Gene3D" id="3.30.50.10">
    <property type="entry name" value="Erythroid Transcription Factor GATA-1, subunit A"/>
    <property type="match status" value="2"/>
</dbReference>
<dbReference type="GO" id="GO:0000978">
    <property type="term" value="F:RNA polymerase II cis-regulatory region sequence-specific DNA binding"/>
    <property type="evidence" value="ECO:0007669"/>
    <property type="project" value="TreeGrafter"/>
</dbReference>